<feature type="region of interest" description="Disordered" evidence="10">
    <location>
        <begin position="649"/>
        <end position="684"/>
    </location>
</feature>
<evidence type="ECO:0000313" key="14">
    <source>
        <dbReference type="Proteomes" id="UP001059041"/>
    </source>
</evidence>
<dbReference type="PANTHER" id="PTHR45716">
    <property type="entry name" value="BITESIZE, ISOFORM I"/>
    <property type="match status" value="1"/>
</dbReference>
<dbReference type="CDD" id="cd04020">
    <property type="entry name" value="C2B_SLP_1-2-3-4"/>
    <property type="match status" value="1"/>
</dbReference>
<dbReference type="InterPro" id="IPR000008">
    <property type="entry name" value="C2_dom"/>
</dbReference>
<evidence type="ECO:0000256" key="10">
    <source>
        <dbReference type="SAM" id="MobiDB-lite"/>
    </source>
</evidence>
<evidence type="ECO:0000256" key="5">
    <source>
        <dbReference type="ARBA" id="ARBA00022553"/>
    </source>
</evidence>
<evidence type="ECO:0000256" key="9">
    <source>
        <dbReference type="ARBA" id="ARBA00075525"/>
    </source>
</evidence>
<dbReference type="PROSITE" id="PS50916">
    <property type="entry name" value="RABBD"/>
    <property type="match status" value="1"/>
</dbReference>
<evidence type="ECO:0000259" key="11">
    <source>
        <dbReference type="PROSITE" id="PS50004"/>
    </source>
</evidence>
<feature type="region of interest" description="Disordered" evidence="10">
    <location>
        <begin position="144"/>
        <end position="250"/>
    </location>
</feature>
<keyword evidence="5" id="KW-0597">Phosphoprotein</keyword>
<feature type="compositionally biased region" description="Basic and acidic residues" evidence="10">
    <location>
        <begin position="579"/>
        <end position="607"/>
    </location>
</feature>
<feature type="compositionally biased region" description="Basic and acidic residues" evidence="10">
    <location>
        <begin position="440"/>
        <end position="451"/>
    </location>
</feature>
<dbReference type="GO" id="GO:0031267">
    <property type="term" value="F:small GTPase binding"/>
    <property type="evidence" value="ECO:0007669"/>
    <property type="project" value="InterPro"/>
</dbReference>
<feature type="compositionally biased region" description="Acidic residues" evidence="10">
    <location>
        <begin position="765"/>
        <end position="777"/>
    </location>
</feature>
<keyword evidence="3" id="KW-1003">Cell membrane</keyword>
<feature type="region of interest" description="Disordered" evidence="10">
    <location>
        <begin position="753"/>
        <end position="797"/>
    </location>
</feature>
<feature type="region of interest" description="Disordered" evidence="10">
    <location>
        <begin position="950"/>
        <end position="980"/>
    </location>
</feature>
<keyword evidence="7" id="KW-0472">Membrane</keyword>
<evidence type="ECO:0000256" key="2">
    <source>
        <dbReference type="ARBA" id="ARBA00004236"/>
    </source>
</evidence>
<accession>A0A9W7TXX0</accession>
<feature type="compositionally biased region" description="Polar residues" evidence="10">
    <location>
        <begin position="152"/>
        <end position="176"/>
    </location>
</feature>
<feature type="compositionally biased region" description="Basic and acidic residues" evidence="10">
    <location>
        <begin position="674"/>
        <end position="684"/>
    </location>
</feature>
<name>A0A9W7TXX0_TRIRA</name>
<feature type="domain" description="C2" evidence="11">
    <location>
        <begin position="821"/>
        <end position="942"/>
    </location>
</feature>
<evidence type="ECO:0000256" key="6">
    <source>
        <dbReference type="ARBA" id="ARBA00022737"/>
    </source>
</evidence>
<feature type="region of interest" description="Disordered" evidence="10">
    <location>
        <begin position="327"/>
        <end position="385"/>
    </location>
</feature>
<feature type="compositionally biased region" description="Basic and acidic residues" evidence="10">
    <location>
        <begin position="556"/>
        <end position="571"/>
    </location>
</feature>
<organism evidence="13 14">
    <name type="scientific">Triplophysa rosa</name>
    <name type="common">Cave loach</name>
    <dbReference type="NCBI Taxonomy" id="992332"/>
    <lineage>
        <taxon>Eukaryota</taxon>
        <taxon>Metazoa</taxon>
        <taxon>Chordata</taxon>
        <taxon>Craniata</taxon>
        <taxon>Vertebrata</taxon>
        <taxon>Euteleostomi</taxon>
        <taxon>Actinopterygii</taxon>
        <taxon>Neopterygii</taxon>
        <taxon>Teleostei</taxon>
        <taxon>Ostariophysi</taxon>
        <taxon>Cypriniformes</taxon>
        <taxon>Nemacheilidae</taxon>
        <taxon>Triplophysa</taxon>
    </lineage>
</organism>
<keyword evidence="14" id="KW-1185">Reference proteome</keyword>
<dbReference type="Pfam" id="PF00168">
    <property type="entry name" value="C2"/>
    <property type="match status" value="2"/>
</dbReference>
<comment type="subcellular location">
    <subcellularLocation>
        <location evidence="2">Cell membrane</location>
    </subcellularLocation>
    <subcellularLocation>
        <location evidence="1">Endomembrane system</location>
        <topology evidence="1">Peripheral membrane protein</topology>
    </subcellularLocation>
</comment>
<protein>
    <recommendedName>
        <fullName evidence="8">Synaptotagmin-like protein 1</fullName>
    </recommendedName>
    <alternativeName>
        <fullName evidence="9">Exophilin-7</fullName>
    </alternativeName>
</protein>
<dbReference type="InterPro" id="IPR035892">
    <property type="entry name" value="C2_domain_sf"/>
</dbReference>
<feature type="compositionally biased region" description="Polar residues" evidence="10">
    <location>
        <begin position="374"/>
        <end position="385"/>
    </location>
</feature>
<keyword evidence="6" id="KW-0677">Repeat</keyword>
<feature type="non-terminal residue" evidence="13">
    <location>
        <position position="1120"/>
    </location>
</feature>
<evidence type="ECO:0000256" key="3">
    <source>
        <dbReference type="ARBA" id="ARBA00022475"/>
    </source>
</evidence>
<evidence type="ECO:0000259" key="12">
    <source>
        <dbReference type="PROSITE" id="PS50916"/>
    </source>
</evidence>
<dbReference type="GO" id="GO:0006886">
    <property type="term" value="P:intracellular protein transport"/>
    <property type="evidence" value="ECO:0007669"/>
    <property type="project" value="InterPro"/>
</dbReference>
<dbReference type="AlphaFoldDB" id="A0A9W7TXX0"/>
<feature type="region of interest" description="Disordered" evidence="10">
    <location>
        <begin position="416"/>
        <end position="479"/>
    </location>
</feature>
<dbReference type="PROSITE" id="PS50004">
    <property type="entry name" value="C2"/>
    <property type="match status" value="2"/>
</dbReference>
<dbReference type="InterPro" id="IPR010911">
    <property type="entry name" value="Rab_BD"/>
</dbReference>
<evidence type="ECO:0000256" key="4">
    <source>
        <dbReference type="ARBA" id="ARBA00022483"/>
    </source>
</evidence>
<dbReference type="FunFam" id="2.60.40.150:FF:000108">
    <property type="entry name" value="Synaptotagmin like 1"/>
    <property type="match status" value="1"/>
</dbReference>
<dbReference type="Gene3D" id="2.60.40.150">
    <property type="entry name" value="C2 domain"/>
    <property type="match status" value="2"/>
</dbReference>
<dbReference type="SUPFAM" id="SSF49562">
    <property type="entry name" value="C2 domain (Calcium/lipid-binding domain, CaLB)"/>
    <property type="match status" value="2"/>
</dbReference>
<dbReference type="PANTHER" id="PTHR45716:SF3">
    <property type="entry name" value="SYNAPTOTAGMIN-LIKE PROTEIN 1"/>
    <property type="match status" value="1"/>
</dbReference>
<feature type="domain" description="C2" evidence="11">
    <location>
        <begin position="957"/>
        <end position="1086"/>
    </location>
</feature>
<feature type="compositionally biased region" description="Basic and acidic residues" evidence="10">
    <location>
        <begin position="510"/>
        <end position="548"/>
    </location>
</feature>
<feature type="region of interest" description="Disordered" evidence="10">
    <location>
        <begin position="105"/>
        <end position="125"/>
    </location>
</feature>
<proteinExistence type="predicted"/>
<evidence type="ECO:0000256" key="7">
    <source>
        <dbReference type="ARBA" id="ARBA00023136"/>
    </source>
</evidence>
<dbReference type="CDD" id="cd08393">
    <property type="entry name" value="C2A_SLP-1_2"/>
    <property type="match status" value="1"/>
</dbReference>
<keyword evidence="4" id="KW-0268">Exocytosis</keyword>
<dbReference type="Proteomes" id="UP001059041">
    <property type="component" value="Linkage Group LG10"/>
</dbReference>
<dbReference type="EMBL" id="JAFHDT010000010">
    <property type="protein sequence ID" value="KAI7804669.1"/>
    <property type="molecule type" value="Genomic_DNA"/>
</dbReference>
<dbReference type="GO" id="GO:0042043">
    <property type="term" value="F:neurexin family protein binding"/>
    <property type="evidence" value="ECO:0007669"/>
    <property type="project" value="TreeGrafter"/>
</dbReference>
<feature type="compositionally biased region" description="Polar residues" evidence="10">
    <location>
        <begin position="950"/>
        <end position="963"/>
    </location>
</feature>
<evidence type="ECO:0000313" key="13">
    <source>
        <dbReference type="EMBL" id="KAI7804669.1"/>
    </source>
</evidence>
<feature type="compositionally biased region" description="Polar residues" evidence="10">
    <location>
        <begin position="337"/>
        <end position="362"/>
    </location>
</feature>
<dbReference type="GO" id="GO:0005886">
    <property type="term" value="C:plasma membrane"/>
    <property type="evidence" value="ECO:0007669"/>
    <property type="project" value="UniProtKB-SubCell"/>
</dbReference>
<dbReference type="GO" id="GO:0070382">
    <property type="term" value="C:exocytic vesicle"/>
    <property type="evidence" value="ECO:0007669"/>
    <property type="project" value="TreeGrafter"/>
</dbReference>
<feature type="region of interest" description="Disordered" evidence="10">
    <location>
        <begin position="286"/>
        <end position="309"/>
    </location>
</feature>
<feature type="compositionally biased region" description="Polar residues" evidence="10">
    <location>
        <begin position="193"/>
        <end position="215"/>
    </location>
</feature>
<dbReference type="Gene3D" id="6.10.250.3000">
    <property type="match status" value="1"/>
</dbReference>
<evidence type="ECO:0000256" key="1">
    <source>
        <dbReference type="ARBA" id="ARBA00004184"/>
    </source>
</evidence>
<comment type="caution">
    <text evidence="13">The sequence shown here is derived from an EMBL/GenBank/DDBJ whole genome shotgun (WGS) entry which is preliminary data.</text>
</comment>
<feature type="compositionally biased region" description="Basic and acidic residues" evidence="10">
    <location>
        <begin position="363"/>
        <end position="373"/>
    </location>
</feature>
<reference evidence="13" key="1">
    <citation type="submission" date="2021-02" db="EMBL/GenBank/DDBJ databases">
        <title>Comparative genomics reveals that relaxation of natural selection precedes convergent phenotypic evolution of cavefish.</title>
        <authorList>
            <person name="Peng Z."/>
        </authorList>
    </citation>
    <scope>NUCLEOTIDE SEQUENCE</scope>
    <source>
        <tissue evidence="13">Muscle</tissue>
    </source>
</reference>
<feature type="compositionally biased region" description="Basic and acidic residues" evidence="10">
    <location>
        <begin position="299"/>
        <end position="309"/>
    </location>
</feature>
<sequence>KQAKSPSEVIDLSFLSAEEEAAIRQVLLRNEDLTRLESGRVRKLRQSVPDLTQLKTLSGEWFEEIRSKRYGQRTDVAAVVRSSMRWKKTAAHKSNPFLDKIAEKTEGEKETCTTPPKASDDPRLIHPALSQEAYRQYTDEDFMEDGLAGKGSSENVETSNGHKPTFNTDPRNGSTQEDLKAVSAHRPALNGTEPENNTTQPKDFFSDRTSSNVHLSSEVPMQPETKSERSATKDAANAEPRRKISLPPALRKDQSFEENWVKISLEPNPIKPVQDESTGLKLKEVNTHDESTETLMKQDVSDQKKPDRNFGESLSLKFADQTAFQIVSEKSPPSKPTRISQDVSLERCSSSPVEANNKPNISRRSDQGSKEVTESTNASTGENQQNLITLLFRESETDKPAFSNFANEREAIAVSRDDEASLDRKGSERKNVSTGTLAKTDTDHALEREAGEEQIDEQSSVERPSPKQGIKMRSHEISSDTLQENNKHVEMAKKSSNIQIDLLLPNQKTEVVEPRASDITVKRDPEMNEEKEKRKPSGDLNLPKDTRSPSHVLTELSKEHLSMTDDGKLAHSGDTLHVSMKDNEKPRHEEKEKIKTKPSNELKRPVDTHTSPSDVITELSKDHLAMTDDGKLVHGGDVTLQETSFKTTPQAKGYKSSRDGGVVTEQARGSSDIKAVEGDRDADQKAEPNILLSVLARAQKARPPVLQMTSVEELKQEERDDKIPTLVIMPSESPESKRMEGIKNEALVLEASGEGFQTPSYTTDAWEDEGVDSDDDSSLSSYGSDLSSRKGRSASALSLTDRTGSLLSVYSEAGDFGNVQVQGSVEFALMYSPVGELIIMIEQCQDLAIASTRKQRTDPYVKTYLYPDKSRRGKKKTSIKKRTVNPVYVESLRYKVTREELPGKTLNLSVWHNDSRGRNVFLGQVEINFKTWDWAHEALTWYNLQAKNSENPESQESHGSLSVSLKYVTPDPTGGSKNSSGEIHVWLREAKELRRLKPQGVDSFVKCYILPDTRKKSRQKTRVIKKTQDPVYNHTMVYDGFQTGELMEACCELTVWDHNTLSNQFLGGVRLSLGTGQSYGKKVEWMDSMNEEVQMWKRMLANPNSWVDGDVPLRSSMTSK</sequence>
<dbReference type="SMART" id="SM00239">
    <property type="entry name" value="C2"/>
    <property type="match status" value="2"/>
</dbReference>
<gene>
    <name evidence="13" type="ORF">IRJ41_015844</name>
</gene>
<feature type="region of interest" description="Disordered" evidence="10">
    <location>
        <begin position="508"/>
        <end position="613"/>
    </location>
</feature>
<dbReference type="GO" id="GO:0006887">
    <property type="term" value="P:exocytosis"/>
    <property type="evidence" value="ECO:0007669"/>
    <property type="project" value="UniProtKB-KW"/>
</dbReference>
<evidence type="ECO:0000256" key="8">
    <source>
        <dbReference type="ARBA" id="ARBA00072163"/>
    </source>
</evidence>
<feature type="domain" description="RabBD" evidence="12">
    <location>
        <begin position="9"/>
        <end position="65"/>
    </location>
</feature>
<feature type="compositionally biased region" description="Basic and acidic residues" evidence="10">
    <location>
        <begin position="416"/>
        <end position="431"/>
    </location>
</feature>
<dbReference type="FunFam" id="2.60.40.150:FF:000006">
    <property type="entry name" value="Synaptotagmin-like 5, isoform CRA_a"/>
    <property type="match status" value="1"/>
</dbReference>
<dbReference type="InterPro" id="IPR043567">
    <property type="entry name" value="SYTL1-5_C2B"/>
</dbReference>